<dbReference type="AlphaFoldDB" id="A0A7R8VHD8"/>
<accession>A0A7R8VHD8</accession>
<organism evidence="1">
    <name type="scientific">Timema douglasi</name>
    <name type="common">Walking stick</name>
    <dbReference type="NCBI Taxonomy" id="61478"/>
    <lineage>
        <taxon>Eukaryota</taxon>
        <taxon>Metazoa</taxon>
        <taxon>Ecdysozoa</taxon>
        <taxon>Arthropoda</taxon>
        <taxon>Hexapoda</taxon>
        <taxon>Insecta</taxon>
        <taxon>Pterygota</taxon>
        <taxon>Neoptera</taxon>
        <taxon>Polyneoptera</taxon>
        <taxon>Phasmatodea</taxon>
        <taxon>Timematodea</taxon>
        <taxon>Timematoidea</taxon>
        <taxon>Timematidae</taxon>
        <taxon>Timema</taxon>
    </lineage>
</organism>
<protein>
    <submittedName>
        <fullName evidence="1">Uncharacterized protein</fullName>
    </submittedName>
</protein>
<proteinExistence type="predicted"/>
<dbReference type="InterPro" id="IPR015943">
    <property type="entry name" value="WD40/YVTN_repeat-like_dom_sf"/>
</dbReference>
<gene>
    <name evidence="1" type="ORF">TDIB3V08_LOCUS4503</name>
</gene>
<dbReference type="SUPFAM" id="SSF101898">
    <property type="entry name" value="NHL repeat"/>
    <property type="match status" value="1"/>
</dbReference>
<evidence type="ECO:0000313" key="1">
    <source>
        <dbReference type="EMBL" id="CAD7198219.1"/>
    </source>
</evidence>
<dbReference type="Gene3D" id="2.130.10.10">
    <property type="entry name" value="YVTN repeat-like/Quinoprotein amine dehydrogenase"/>
    <property type="match status" value="1"/>
</dbReference>
<sequence>MLVKSGPGYERTKSCQGYLNLPHLALTLQGFGHSPERSGFGDTLLIRDTHNPVFEVAVSVDQAGILEYWAGPKLKYSFPKCVTFDSKLDTDLFEFAKAKTFPTGLCFSPDGKRFATLSADRKVRVFTFLTGKLNRVFDETLQRFSELQQVKQQLPNMEFGRRMAAERDLEKSDALNLANIVYDESGHFVMYSTMLGVKVVNLYTNKMVGIIGKPENLRPLKLALFQVTPT</sequence>
<name>A0A7R8VHD8_TIMDO</name>
<reference evidence="1" key="1">
    <citation type="submission" date="2020-11" db="EMBL/GenBank/DDBJ databases">
        <authorList>
            <person name="Tran Van P."/>
        </authorList>
    </citation>
    <scope>NUCLEOTIDE SEQUENCE</scope>
</reference>
<dbReference type="EMBL" id="OA566064">
    <property type="protein sequence ID" value="CAD7198219.1"/>
    <property type="molecule type" value="Genomic_DNA"/>
</dbReference>